<organism evidence="10 11">
    <name type="scientific">Flavobacterium phragmitis</name>
    <dbReference type="NCBI Taxonomy" id="739143"/>
    <lineage>
        <taxon>Bacteria</taxon>
        <taxon>Pseudomonadati</taxon>
        <taxon>Bacteroidota</taxon>
        <taxon>Flavobacteriia</taxon>
        <taxon>Flavobacteriales</taxon>
        <taxon>Flavobacteriaceae</taxon>
        <taxon>Flavobacterium</taxon>
    </lineage>
</organism>
<dbReference type="NCBIfam" id="TIGR04057">
    <property type="entry name" value="SusC_RagA_signa"/>
    <property type="match status" value="1"/>
</dbReference>
<keyword evidence="6 7" id="KW-0998">Cell outer membrane</keyword>
<dbReference type="Proteomes" id="UP000199672">
    <property type="component" value="Unassembled WGS sequence"/>
</dbReference>
<sequence length="1160" mass="128283">MEINFTSAFLWKKKSISIYLMRAIVIFLSFFLFSFIPNEVLSQNAKIVIKSDITLTPDQVFNLIRQQTKYRFAYRYDMFASLPDVKLEKGTITIENLLRKTLSAGNFQYEESADNTIIIKEVPVNTAQKTVAIEITGRVTDNNGVPLPGVNVISEMNSARTTTLVVTDFDGKYSISVPNEQTVLMFYFMGFESQKITVGNKKVIDVTLKPSVSKLDEVVLIGYGQQKSTNVTGAVSSVKMTDFVQQSNGVAGFDRALGGLIKGVQVSQNSGRPGSPVMINIRGITSPLSGSLNQPLYVIDGVPFNVDGMPGTYDGGSNPLLTLNPNDIESINILKDAAATSIYGSRGANGVIIVTSKKGKKGKPVTNVNYSTFFATPINTVRSLNTAEYKDFYNRILSSSTMSPYDMGMLNFANMDFSKNPPTYLGLNEKAFGKEDINWNDKVFRDMALTQQANINFSGGSDMTNYIFGLSAIDQEGLIVNDNYNQYNTRFHIDSKLSKYVKVGGTMNGGYNRSKSGETSTRTNAGVNTAAVQARPDQPYLDAQGNLIPWSDYTYGFETFTPNPLQTLNNKNIRNSYNFIGNSYIEVTPISNLTLKADVNSALFINQNSIFSPKSTMVNFGYANKSTLTDLENVNSNLTTNLTANYDFKIKDNNFGFLVGYSWDRTKYRDKRNAYSGFPDDEVLINASSAERVTSYSDQTVESGINSLFSRLTYNYKDKYNLTVNFRTDASSKFGPDNKRGYFPSVSGTWNLAKENFLADNDYINKLQLRGSIGKVGSTNVANFSYLQFFSTSSSNLYGGSTAVVASSTLPNQNIGWETTKEYNLGLDFSVIKDRIKGSFDYYNRSTTGALAQTPVPLELGPSQYYSNLMDVSNKGIEISLGADIIKTQDFLWNFNINWSLNRNILEKLNSATISSNIADNYTVGKPVGTLTGYKVVKIIQTQEELNKLNAGAPDGVYSRASLSVGDYMFEDINGDGKITSLDRTVIGTMQPDYFGGFSNVLTYKGLSLSSLFQYSVGAQAYWDMLLFQGGNYLGQNVVAEYGNNTWSPTNTDARFAKPTYQDPSGNSRSSDRQMYSTSYLRLKSIQLTYQLPKQIIDNLHLSSGNVFVSGTNLWTLTKWPGSDPESYGESGLPSITGRTRNNDPYPLAKAISVGFNLQF</sequence>
<dbReference type="InterPro" id="IPR008969">
    <property type="entry name" value="CarboxyPept-like_regulatory"/>
</dbReference>
<dbReference type="InterPro" id="IPR037066">
    <property type="entry name" value="Plug_dom_sf"/>
</dbReference>
<feature type="region of interest" description="Disordered" evidence="8">
    <location>
        <begin position="1053"/>
        <end position="1073"/>
    </location>
</feature>
<keyword evidence="4 7" id="KW-0812">Transmembrane</keyword>
<dbReference type="AlphaFoldDB" id="A0A1I1WVF5"/>
<dbReference type="Gene3D" id="2.40.170.20">
    <property type="entry name" value="TonB-dependent receptor, beta-barrel domain"/>
    <property type="match status" value="1"/>
</dbReference>
<evidence type="ECO:0000313" key="11">
    <source>
        <dbReference type="Proteomes" id="UP000199672"/>
    </source>
</evidence>
<evidence type="ECO:0000313" key="10">
    <source>
        <dbReference type="EMBL" id="SFD99086.1"/>
    </source>
</evidence>
<keyword evidence="2 7" id="KW-0813">Transport</keyword>
<accession>A0A1I1WVF5</accession>
<feature type="compositionally biased region" description="Polar residues" evidence="8">
    <location>
        <begin position="1062"/>
        <end position="1073"/>
    </location>
</feature>
<dbReference type="STRING" id="739143.SAMN05216297_11763"/>
<proteinExistence type="inferred from homology"/>
<dbReference type="SUPFAM" id="SSF49464">
    <property type="entry name" value="Carboxypeptidase regulatory domain-like"/>
    <property type="match status" value="1"/>
</dbReference>
<keyword evidence="5 7" id="KW-0472">Membrane</keyword>
<dbReference type="SUPFAM" id="SSF56935">
    <property type="entry name" value="Porins"/>
    <property type="match status" value="1"/>
</dbReference>
<dbReference type="Pfam" id="PF13715">
    <property type="entry name" value="CarbopepD_reg_2"/>
    <property type="match status" value="1"/>
</dbReference>
<evidence type="ECO:0000256" key="6">
    <source>
        <dbReference type="ARBA" id="ARBA00023237"/>
    </source>
</evidence>
<evidence type="ECO:0000256" key="5">
    <source>
        <dbReference type="ARBA" id="ARBA00023136"/>
    </source>
</evidence>
<dbReference type="InterPro" id="IPR023997">
    <property type="entry name" value="TonB-dep_OMP_SusC/RagA_CS"/>
</dbReference>
<protein>
    <submittedName>
        <fullName evidence="10">TonB-linked outer membrane protein, SusC/RagA family</fullName>
    </submittedName>
</protein>
<dbReference type="Gene3D" id="2.170.130.10">
    <property type="entry name" value="TonB-dependent receptor, plug domain"/>
    <property type="match status" value="1"/>
</dbReference>
<evidence type="ECO:0000256" key="7">
    <source>
        <dbReference type="PROSITE-ProRule" id="PRU01360"/>
    </source>
</evidence>
<feature type="domain" description="TonB-dependent receptor plug" evidence="9">
    <location>
        <begin position="230"/>
        <end position="351"/>
    </location>
</feature>
<evidence type="ECO:0000256" key="4">
    <source>
        <dbReference type="ARBA" id="ARBA00022692"/>
    </source>
</evidence>
<evidence type="ECO:0000256" key="3">
    <source>
        <dbReference type="ARBA" id="ARBA00022452"/>
    </source>
</evidence>
<evidence type="ECO:0000259" key="9">
    <source>
        <dbReference type="Pfam" id="PF07715"/>
    </source>
</evidence>
<dbReference type="OrthoDB" id="9768177at2"/>
<comment type="similarity">
    <text evidence="7">Belongs to the TonB-dependent receptor family.</text>
</comment>
<dbReference type="EMBL" id="FOMH01000017">
    <property type="protein sequence ID" value="SFD99086.1"/>
    <property type="molecule type" value="Genomic_DNA"/>
</dbReference>
<dbReference type="Pfam" id="PF07715">
    <property type="entry name" value="Plug"/>
    <property type="match status" value="1"/>
</dbReference>
<evidence type="ECO:0000256" key="2">
    <source>
        <dbReference type="ARBA" id="ARBA00022448"/>
    </source>
</evidence>
<dbReference type="InterPro" id="IPR036942">
    <property type="entry name" value="Beta-barrel_TonB_sf"/>
</dbReference>
<dbReference type="GO" id="GO:0009279">
    <property type="term" value="C:cell outer membrane"/>
    <property type="evidence" value="ECO:0007669"/>
    <property type="project" value="UniProtKB-SubCell"/>
</dbReference>
<keyword evidence="11" id="KW-1185">Reference proteome</keyword>
<dbReference type="InterPro" id="IPR012910">
    <property type="entry name" value="Plug_dom"/>
</dbReference>
<evidence type="ECO:0000256" key="1">
    <source>
        <dbReference type="ARBA" id="ARBA00004571"/>
    </source>
</evidence>
<dbReference type="Gene3D" id="2.60.40.1120">
    <property type="entry name" value="Carboxypeptidase-like, regulatory domain"/>
    <property type="match status" value="1"/>
</dbReference>
<dbReference type="PROSITE" id="PS52016">
    <property type="entry name" value="TONB_DEPENDENT_REC_3"/>
    <property type="match status" value="1"/>
</dbReference>
<reference evidence="11" key="1">
    <citation type="submission" date="2016-10" db="EMBL/GenBank/DDBJ databases">
        <authorList>
            <person name="Varghese N."/>
            <person name="Submissions S."/>
        </authorList>
    </citation>
    <scope>NUCLEOTIDE SEQUENCE [LARGE SCALE GENOMIC DNA]</scope>
    <source>
        <strain evidence="11">CGMCC 1.10370</strain>
    </source>
</reference>
<gene>
    <name evidence="10" type="ORF">SAMN05216297_11763</name>
</gene>
<evidence type="ECO:0000256" key="8">
    <source>
        <dbReference type="SAM" id="MobiDB-lite"/>
    </source>
</evidence>
<dbReference type="InterPro" id="IPR039426">
    <property type="entry name" value="TonB-dep_rcpt-like"/>
</dbReference>
<dbReference type="InterPro" id="IPR023996">
    <property type="entry name" value="TonB-dep_OMP_SusC/RagA"/>
</dbReference>
<name>A0A1I1WVF5_9FLAO</name>
<dbReference type="NCBIfam" id="TIGR04056">
    <property type="entry name" value="OMP_RagA_SusC"/>
    <property type="match status" value="1"/>
</dbReference>
<comment type="subcellular location">
    <subcellularLocation>
        <location evidence="1 7">Cell outer membrane</location>
        <topology evidence="1 7">Multi-pass membrane protein</topology>
    </subcellularLocation>
</comment>
<keyword evidence="3 7" id="KW-1134">Transmembrane beta strand</keyword>